<accession>A0A8C6KQM0</accession>
<dbReference type="InterPro" id="IPR002110">
    <property type="entry name" value="Ankyrin_rpt"/>
</dbReference>
<dbReference type="GO" id="GO:0016567">
    <property type="term" value="P:protein ubiquitination"/>
    <property type="evidence" value="ECO:0007669"/>
    <property type="project" value="UniProtKB-UniPathway"/>
</dbReference>
<feature type="repeat" description="ANK" evidence="4">
    <location>
        <begin position="327"/>
        <end position="359"/>
    </location>
</feature>
<feature type="repeat" description="ANK" evidence="4">
    <location>
        <begin position="431"/>
        <end position="463"/>
    </location>
</feature>
<dbReference type="PROSITE" id="PS50297">
    <property type="entry name" value="ANK_REP_REGION"/>
    <property type="match status" value="8"/>
</dbReference>
<dbReference type="Ensembl" id="ENSNFUT00015008593.1">
    <property type="protein sequence ID" value="ENSNFUP00015008173.1"/>
    <property type="gene ID" value="ENSNFUG00015004006.1"/>
</dbReference>
<sequence>MASSEQNLEDFSVYSHLSDEELLHIAVDRSLSDKLTHADVDQRSTSVPSPPSLSSESRPVCVQVLPPQPPQPVHVQNCANPPTALSQFLYKSIKREFSPIESIIMNGDAEALMDLVRKQAGCLNESNSEGWIALHEAAHYGQLQCVRILIRADPSSVNRCTLRNETALMLAARGNVSCVEFLLKHGASVNVVNKAKETPLFIACEHGNADIVELLLRYGAQVNLTCNQGTSALHEACRYGNPRLCEMLLDAGADLKTKNIYNIQPIFTAAQHGNLEVLQLLVQRGADINAQAGDGASLLYEACKNGHVAAVQFLLDLKADANRVTGSGLLPLHVAVKNNHKRIVSLLIPVTSRVRVRTCGISPLHIAAERNRDQIMELLIESGFDVNAKLSSEHSKMYEDRRRTALYFSVSNGNLEAAEMLLQAGASPNLDTFNPLLIAVRLGWMDMAELLVGYGADVNTRMPTQSSTFPSAILLGMESLSILKLLLDHGCNAQLCFDCPYGLKPHPANVPLRRPIDELRVSEHLVPQRSIQYCEAISSTSYSRLFGPVISMLLDYVGHVKLCSRMIEVLESRSDWIPIRLKAQPPHPLMQLCRLKIRHLLGVQRLNLLHTLPLPVRLLRFLCYDVQCSLTC</sequence>
<dbReference type="SUPFAM" id="SSF48403">
    <property type="entry name" value="Ankyrin repeat"/>
    <property type="match status" value="2"/>
</dbReference>
<keyword evidence="3 4" id="KW-0040">ANK repeat</keyword>
<feature type="repeat" description="ANK" evidence="4">
    <location>
        <begin position="294"/>
        <end position="326"/>
    </location>
</feature>
<dbReference type="GeneTree" id="ENSGT00940000155490"/>
<feature type="domain" description="SOCS box" evidence="6">
    <location>
        <begin position="576"/>
        <end position="622"/>
    </location>
</feature>
<evidence type="ECO:0000256" key="1">
    <source>
        <dbReference type="ARBA" id="ARBA00004906"/>
    </source>
</evidence>
<feature type="repeat" description="ANK" evidence="4">
    <location>
        <begin position="228"/>
        <end position="260"/>
    </location>
</feature>
<dbReference type="PROSITE" id="PS50225">
    <property type="entry name" value="SOCS"/>
    <property type="match status" value="1"/>
</dbReference>
<dbReference type="PRINTS" id="PR01415">
    <property type="entry name" value="ANKYRIN"/>
</dbReference>
<dbReference type="GO" id="GO:0035556">
    <property type="term" value="P:intracellular signal transduction"/>
    <property type="evidence" value="ECO:0007669"/>
    <property type="project" value="InterPro"/>
</dbReference>
<name>A0A8C6KQM0_NOTFU</name>
<dbReference type="InterPro" id="IPR036770">
    <property type="entry name" value="Ankyrin_rpt-contain_sf"/>
</dbReference>
<feature type="repeat" description="ANK" evidence="4">
    <location>
        <begin position="261"/>
        <end position="293"/>
    </location>
</feature>
<dbReference type="SMART" id="SM00969">
    <property type="entry name" value="SOCS_box"/>
    <property type="match status" value="1"/>
</dbReference>
<dbReference type="PANTHER" id="PTHR24173">
    <property type="entry name" value="ANKYRIN REPEAT CONTAINING"/>
    <property type="match status" value="1"/>
</dbReference>
<evidence type="ECO:0000256" key="3">
    <source>
        <dbReference type="ARBA" id="ARBA00023043"/>
    </source>
</evidence>
<comment type="pathway">
    <text evidence="1">Protein modification; protein ubiquitination.</text>
</comment>
<feature type="repeat" description="ANK" evidence="4">
    <location>
        <begin position="359"/>
        <end position="391"/>
    </location>
</feature>
<dbReference type="Gene3D" id="1.10.750.20">
    <property type="entry name" value="SOCS box"/>
    <property type="match status" value="1"/>
</dbReference>
<dbReference type="SUPFAM" id="SSF158235">
    <property type="entry name" value="SOCS box-like"/>
    <property type="match status" value="1"/>
</dbReference>
<dbReference type="InterPro" id="IPR001496">
    <property type="entry name" value="SOCS_box"/>
</dbReference>
<evidence type="ECO:0000313" key="8">
    <source>
        <dbReference type="Proteomes" id="UP000694548"/>
    </source>
</evidence>
<dbReference type="PROSITE" id="PS50088">
    <property type="entry name" value="ANK_REPEAT"/>
    <property type="match status" value="8"/>
</dbReference>
<evidence type="ECO:0000256" key="5">
    <source>
        <dbReference type="SAM" id="MobiDB-lite"/>
    </source>
</evidence>
<keyword evidence="2" id="KW-0677">Repeat</keyword>
<feature type="repeat" description="ANK" evidence="4">
    <location>
        <begin position="195"/>
        <end position="227"/>
    </location>
</feature>
<keyword evidence="8" id="KW-1185">Reference proteome</keyword>
<feature type="compositionally biased region" description="Low complexity" evidence="5">
    <location>
        <begin position="44"/>
        <end position="59"/>
    </location>
</feature>
<dbReference type="PANTHER" id="PTHR24173:SF33">
    <property type="entry name" value="ANKYRIN REPEAT AND SOCS BOX PROTEIN 2"/>
    <property type="match status" value="1"/>
</dbReference>
<evidence type="ECO:0000313" key="7">
    <source>
        <dbReference type="Ensembl" id="ENSNFUP00015008173.1"/>
    </source>
</evidence>
<dbReference type="Pfam" id="PF00023">
    <property type="entry name" value="Ank"/>
    <property type="match status" value="2"/>
</dbReference>
<dbReference type="UniPathway" id="UPA00143"/>
<protein>
    <submittedName>
        <fullName evidence="7">Ankyrin repeat and SOCS box containing 2</fullName>
    </submittedName>
</protein>
<organism evidence="7 8">
    <name type="scientific">Nothobranchius furzeri</name>
    <name type="common">Turquoise killifish</name>
    <dbReference type="NCBI Taxonomy" id="105023"/>
    <lineage>
        <taxon>Eukaryota</taxon>
        <taxon>Metazoa</taxon>
        <taxon>Chordata</taxon>
        <taxon>Craniata</taxon>
        <taxon>Vertebrata</taxon>
        <taxon>Euteleostomi</taxon>
        <taxon>Actinopterygii</taxon>
        <taxon>Neopterygii</taxon>
        <taxon>Teleostei</taxon>
        <taxon>Neoteleostei</taxon>
        <taxon>Acanthomorphata</taxon>
        <taxon>Ovalentaria</taxon>
        <taxon>Atherinomorphae</taxon>
        <taxon>Cyprinodontiformes</taxon>
        <taxon>Nothobranchiidae</taxon>
        <taxon>Nothobranchius</taxon>
    </lineage>
</organism>
<dbReference type="AlphaFoldDB" id="A0A8C6KQM0"/>
<dbReference type="InterPro" id="IPR036036">
    <property type="entry name" value="SOCS_box-like_dom_sf"/>
</dbReference>
<proteinExistence type="predicted"/>
<dbReference type="Pfam" id="PF07525">
    <property type="entry name" value="SOCS_box"/>
    <property type="match status" value="1"/>
</dbReference>
<evidence type="ECO:0000259" key="6">
    <source>
        <dbReference type="PROSITE" id="PS50225"/>
    </source>
</evidence>
<feature type="region of interest" description="Disordered" evidence="5">
    <location>
        <begin position="39"/>
        <end position="59"/>
    </location>
</feature>
<reference evidence="7" key="3">
    <citation type="submission" date="2025-09" db="UniProtKB">
        <authorList>
            <consortium name="Ensembl"/>
        </authorList>
    </citation>
    <scope>IDENTIFICATION</scope>
</reference>
<dbReference type="Pfam" id="PF12796">
    <property type="entry name" value="Ank_2"/>
    <property type="match status" value="3"/>
</dbReference>
<dbReference type="SMART" id="SM00248">
    <property type="entry name" value="ANK"/>
    <property type="match status" value="10"/>
</dbReference>
<evidence type="ECO:0000256" key="4">
    <source>
        <dbReference type="PROSITE-ProRule" id="PRU00023"/>
    </source>
</evidence>
<dbReference type="Proteomes" id="UP000694548">
    <property type="component" value="Chromosome sgr04"/>
</dbReference>
<reference evidence="7" key="2">
    <citation type="submission" date="2025-08" db="UniProtKB">
        <authorList>
            <consortium name="Ensembl"/>
        </authorList>
    </citation>
    <scope>IDENTIFICATION</scope>
</reference>
<feature type="repeat" description="ANK" evidence="4">
    <location>
        <begin position="401"/>
        <end position="433"/>
    </location>
</feature>
<evidence type="ECO:0000256" key="2">
    <source>
        <dbReference type="ARBA" id="ARBA00022737"/>
    </source>
</evidence>
<dbReference type="FunFam" id="1.10.750.20:FF:000001">
    <property type="entry name" value="Ankyrin repeat and SOCS box containing 1"/>
    <property type="match status" value="1"/>
</dbReference>
<dbReference type="Gene3D" id="1.25.40.20">
    <property type="entry name" value="Ankyrin repeat-containing domain"/>
    <property type="match status" value="3"/>
</dbReference>
<reference evidence="7" key="1">
    <citation type="submission" date="2014-08" db="EMBL/GenBank/DDBJ databases">
        <authorList>
            <person name="Senf B."/>
            <person name="Petzold A."/>
            <person name="Downie B.R."/>
            <person name="Koch P."/>
            <person name="Platzer M."/>
        </authorList>
    </citation>
    <scope>NUCLEOTIDE SEQUENCE [LARGE SCALE GENOMIC DNA]</scope>
    <source>
        <strain evidence="7">GRZ</strain>
    </source>
</reference>